<reference evidence="2 3" key="1">
    <citation type="journal article" date="2013" name="PLoS Genet.">
        <title>Comparative genome structure, secondary metabolite, and effector coding capacity across Cochliobolus pathogens.</title>
        <authorList>
            <person name="Condon B.J."/>
            <person name="Leng Y."/>
            <person name="Wu D."/>
            <person name="Bushley K.E."/>
            <person name="Ohm R.A."/>
            <person name="Otillar R."/>
            <person name="Martin J."/>
            <person name="Schackwitz W."/>
            <person name="Grimwood J."/>
            <person name="MohdZainudin N."/>
            <person name="Xue C."/>
            <person name="Wang R."/>
            <person name="Manning V.A."/>
            <person name="Dhillon B."/>
            <person name="Tu Z.J."/>
            <person name="Steffenson B.J."/>
            <person name="Salamov A."/>
            <person name="Sun H."/>
            <person name="Lowry S."/>
            <person name="LaButti K."/>
            <person name="Han J."/>
            <person name="Copeland A."/>
            <person name="Lindquist E."/>
            <person name="Barry K."/>
            <person name="Schmutz J."/>
            <person name="Baker S.E."/>
            <person name="Ciuffetti L.M."/>
            <person name="Grigoriev I.V."/>
            <person name="Zhong S."/>
            <person name="Turgeon B.G."/>
        </authorList>
    </citation>
    <scope>NUCLEOTIDE SEQUENCE [LARGE SCALE GENOMIC DNA]</scope>
    <source>
        <strain evidence="2 3">ATCC 44560</strain>
    </source>
</reference>
<accession>W6ZAZ0</accession>
<dbReference type="KEGG" id="bor:COCMIDRAFT_76143"/>
<dbReference type="Proteomes" id="UP000054032">
    <property type="component" value="Unassembled WGS sequence"/>
</dbReference>
<keyword evidence="1" id="KW-0472">Membrane</keyword>
<dbReference type="GeneID" id="19125335"/>
<feature type="transmembrane region" description="Helical" evidence="1">
    <location>
        <begin position="12"/>
        <end position="30"/>
    </location>
</feature>
<feature type="transmembrane region" description="Helical" evidence="1">
    <location>
        <begin position="95"/>
        <end position="122"/>
    </location>
</feature>
<dbReference type="RefSeq" id="XP_007688849.1">
    <property type="nucleotide sequence ID" value="XM_007690659.1"/>
</dbReference>
<evidence type="ECO:0000256" key="1">
    <source>
        <dbReference type="SAM" id="Phobius"/>
    </source>
</evidence>
<protein>
    <recommendedName>
        <fullName evidence="4">ABC transporter permease</fullName>
    </recommendedName>
</protein>
<organism evidence="2 3">
    <name type="scientific">Bipolaris oryzae ATCC 44560</name>
    <dbReference type="NCBI Taxonomy" id="930090"/>
    <lineage>
        <taxon>Eukaryota</taxon>
        <taxon>Fungi</taxon>
        <taxon>Dikarya</taxon>
        <taxon>Ascomycota</taxon>
        <taxon>Pezizomycotina</taxon>
        <taxon>Dothideomycetes</taxon>
        <taxon>Pleosporomycetidae</taxon>
        <taxon>Pleosporales</taxon>
        <taxon>Pleosporineae</taxon>
        <taxon>Pleosporaceae</taxon>
        <taxon>Bipolaris</taxon>
    </lineage>
</organism>
<proteinExistence type="predicted"/>
<keyword evidence="3" id="KW-1185">Reference proteome</keyword>
<dbReference type="HOGENOM" id="CLU_1859944_0_0_1"/>
<dbReference type="OrthoDB" id="2150604at2759"/>
<keyword evidence="1" id="KW-1133">Transmembrane helix</keyword>
<feature type="non-terminal residue" evidence="2">
    <location>
        <position position="1"/>
    </location>
</feature>
<dbReference type="AlphaFoldDB" id="W6ZAZ0"/>
<sequence>RWRSSKLSELTVVIITGALIAGVVSSAFSWPTINDAPWTAKALLYSALILSLTSISIGTQQSIALYRIGGHEDGLETLQALLKSPRGKNASKLQLYIWQVPVMMLNIAILVFLIGLMVLIWARAAEQPSWDQDMRVRI</sequence>
<feature type="transmembrane region" description="Helical" evidence="1">
    <location>
        <begin position="42"/>
        <end position="59"/>
    </location>
</feature>
<evidence type="ECO:0000313" key="2">
    <source>
        <dbReference type="EMBL" id="EUC44639.1"/>
    </source>
</evidence>
<evidence type="ECO:0008006" key="4">
    <source>
        <dbReference type="Google" id="ProtNLM"/>
    </source>
</evidence>
<keyword evidence="1" id="KW-0812">Transmembrane</keyword>
<name>W6ZAZ0_COCMI</name>
<dbReference type="EMBL" id="KI964000">
    <property type="protein sequence ID" value="EUC44639.1"/>
    <property type="molecule type" value="Genomic_DNA"/>
</dbReference>
<feature type="non-terminal residue" evidence="2">
    <location>
        <position position="138"/>
    </location>
</feature>
<gene>
    <name evidence="2" type="ORF">COCMIDRAFT_76143</name>
</gene>
<evidence type="ECO:0000313" key="3">
    <source>
        <dbReference type="Proteomes" id="UP000054032"/>
    </source>
</evidence>